<dbReference type="Gene3D" id="3.90.1720.10">
    <property type="entry name" value="endopeptidase domain like (from Nostoc punctiforme)"/>
    <property type="match status" value="1"/>
</dbReference>
<dbReference type="OrthoDB" id="6058745at2"/>
<dbReference type="Pfam" id="PF00877">
    <property type="entry name" value="NLPC_P60"/>
    <property type="match status" value="1"/>
</dbReference>
<dbReference type="SUPFAM" id="SSF54001">
    <property type="entry name" value="Cysteine proteinases"/>
    <property type="match status" value="1"/>
</dbReference>
<dbReference type="RefSeq" id="WP_161142661.1">
    <property type="nucleotide sequence ID" value="NZ_SPKJ01000153.1"/>
</dbReference>
<sequence>MKRIEIVAAARGWIGTPYRHQASLRGVGCDCLGLVRGVWREVLGTEAETPPAYTPDWAEANKRETLAEAAGRHVAAIAIGEAEAGDLVLFRWRRDMPAKHVAILSGGGRMIHAQQGAAVAEVPLSDWWRRRAAFAFRFPGLEA</sequence>
<evidence type="ECO:0000313" key="6">
    <source>
        <dbReference type="EMBL" id="MYZ50338.1"/>
    </source>
</evidence>
<gene>
    <name evidence="6" type="ORF">E4O86_21750</name>
</gene>
<comment type="similarity">
    <text evidence="1">Belongs to the peptidase C40 family.</text>
</comment>
<dbReference type="InterPro" id="IPR000064">
    <property type="entry name" value="NLP_P60_dom"/>
</dbReference>
<dbReference type="NCBIfam" id="TIGR02219">
    <property type="entry name" value="phage_NlpC_fam"/>
    <property type="match status" value="1"/>
</dbReference>
<name>A0A964T890_9HYPH</name>
<keyword evidence="2" id="KW-0645">Protease</keyword>
<dbReference type="EMBL" id="SPKJ01000153">
    <property type="protein sequence ID" value="MYZ50338.1"/>
    <property type="molecule type" value="Genomic_DNA"/>
</dbReference>
<reference evidence="6" key="1">
    <citation type="submission" date="2019-03" db="EMBL/GenBank/DDBJ databases">
        <title>Afifella sp. nov., isolated from activated sludge.</title>
        <authorList>
            <person name="Li Q."/>
            <person name="Liu Y."/>
        </authorList>
    </citation>
    <scope>NUCLEOTIDE SEQUENCE</scope>
    <source>
        <strain evidence="6">L72</strain>
    </source>
</reference>
<evidence type="ECO:0000256" key="4">
    <source>
        <dbReference type="ARBA" id="ARBA00022807"/>
    </source>
</evidence>
<feature type="domain" description="NlpC/P60" evidence="5">
    <location>
        <begin position="1"/>
        <end position="139"/>
    </location>
</feature>
<dbReference type="PROSITE" id="PS51935">
    <property type="entry name" value="NLPC_P60"/>
    <property type="match status" value="1"/>
</dbReference>
<comment type="caution">
    <text evidence="6">The sequence shown here is derived from an EMBL/GenBank/DDBJ whole genome shotgun (WGS) entry which is preliminary data.</text>
</comment>
<organism evidence="6 7">
    <name type="scientific">Propylenella binzhouense</name>
    <dbReference type="NCBI Taxonomy" id="2555902"/>
    <lineage>
        <taxon>Bacteria</taxon>
        <taxon>Pseudomonadati</taxon>
        <taxon>Pseudomonadota</taxon>
        <taxon>Alphaproteobacteria</taxon>
        <taxon>Hyphomicrobiales</taxon>
        <taxon>Propylenellaceae</taxon>
        <taxon>Propylenella</taxon>
    </lineage>
</organism>
<keyword evidence="3" id="KW-0378">Hydrolase</keyword>
<dbReference type="PANTHER" id="PTHR47053">
    <property type="entry name" value="MUREIN DD-ENDOPEPTIDASE MEPH-RELATED"/>
    <property type="match status" value="1"/>
</dbReference>
<dbReference type="GO" id="GO:0006508">
    <property type="term" value="P:proteolysis"/>
    <property type="evidence" value="ECO:0007669"/>
    <property type="project" value="UniProtKB-KW"/>
</dbReference>
<dbReference type="InterPro" id="IPR038765">
    <property type="entry name" value="Papain-like_cys_pep_sf"/>
</dbReference>
<evidence type="ECO:0000256" key="3">
    <source>
        <dbReference type="ARBA" id="ARBA00022801"/>
    </source>
</evidence>
<accession>A0A964T890</accession>
<dbReference type="InterPro" id="IPR051202">
    <property type="entry name" value="Peptidase_C40"/>
</dbReference>
<evidence type="ECO:0000256" key="1">
    <source>
        <dbReference type="ARBA" id="ARBA00007074"/>
    </source>
</evidence>
<dbReference type="GO" id="GO:0008234">
    <property type="term" value="F:cysteine-type peptidase activity"/>
    <property type="evidence" value="ECO:0007669"/>
    <property type="project" value="UniProtKB-KW"/>
</dbReference>
<keyword evidence="7" id="KW-1185">Reference proteome</keyword>
<protein>
    <submittedName>
        <fullName evidence="6">Peptidase P60</fullName>
    </submittedName>
</protein>
<evidence type="ECO:0000256" key="2">
    <source>
        <dbReference type="ARBA" id="ARBA00022670"/>
    </source>
</evidence>
<dbReference type="Proteomes" id="UP000773614">
    <property type="component" value="Unassembled WGS sequence"/>
</dbReference>
<proteinExistence type="inferred from homology"/>
<dbReference type="AlphaFoldDB" id="A0A964T890"/>
<evidence type="ECO:0000259" key="5">
    <source>
        <dbReference type="PROSITE" id="PS51935"/>
    </source>
</evidence>
<keyword evidence="4" id="KW-0788">Thiol protease</keyword>
<evidence type="ECO:0000313" key="7">
    <source>
        <dbReference type="Proteomes" id="UP000773614"/>
    </source>
</evidence>
<dbReference type="InterPro" id="IPR011929">
    <property type="entry name" value="Phage_pept_NlpC/P60"/>
</dbReference>
<dbReference type="PANTHER" id="PTHR47053:SF1">
    <property type="entry name" value="MUREIN DD-ENDOPEPTIDASE MEPH-RELATED"/>
    <property type="match status" value="1"/>
</dbReference>